<dbReference type="OrthoDB" id="337870at2759"/>
<dbReference type="NCBIfam" id="TIGR00234">
    <property type="entry name" value="tyrS"/>
    <property type="match status" value="1"/>
</dbReference>
<dbReference type="GO" id="GO:0005829">
    <property type="term" value="C:cytosol"/>
    <property type="evidence" value="ECO:0007669"/>
    <property type="project" value="TreeGrafter"/>
</dbReference>
<dbReference type="Gene3D" id="1.10.240.10">
    <property type="entry name" value="Tyrosyl-Transfer RNA Synthetase"/>
    <property type="match status" value="1"/>
</dbReference>
<dbReference type="FunFam" id="1.10.240.10:FF:000001">
    <property type="entry name" value="Tyrosine--tRNA ligase"/>
    <property type="match status" value="1"/>
</dbReference>
<name>A0A0L8FP17_OCTBM</name>
<comment type="function">
    <text evidence="1">Catalyzes the attachment of tyrosine to tRNA(Tyr) in a two-step reaction: tyrosine is first activated by ATP to form Tyr-AMP and then transferred to the acceptor end of tRNA(Tyr).</text>
</comment>
<dbReference type="InterPro" id="IPR024107">
    <property type="entry name" value="Tyr-tRNA-ligase_bac_1"/>
</dbReference>
<evidence type="ECO:0000256" key="7">
    <source>
        <dbReference type="ARBA" id="ARBA00022840"/>
    </source>
</evidence>
<dbReference type="PANTHER" id="PTHR11766:SF0">
    <property type="entry name" value="TYROSINE--TRNA LIGASE, MITOCHONDRIAL"/>
    <property type="match status" value="1"/>
</dbReference>
<dbReference type="OMA" id="IIARFHD"/>
<dbReference type="GO" id="GO:0004831">
    <property type="term" value="F:tyrosine-tRNA ligase activity"/>
    <property type="evidence" value="ECO:0007669"/>
    <property type="project" value="UniProtKB-EC"/>
</dbReference>
<dbReference type="Gene3D" id="3.40.50.620">
    <property type="entry name" value="HUPs"/>
    <property type="match status" value="1"/>
</dbReference>
<dbReference type="Gene3D" id="3.10.290.10">
    <property type="entry name" value="RNA-binding S4 domain"/>
    <property type="match status" value="1"/>
</dbReference>
<reference evidence="15" key="1">
    <citation type="submission" date="2015-07" db="EMBL/GenBank/DDBJ databases">
        <title>MeaNS - Measles Nucleotide Surveillance Program.</title>
        <authorList>
            <person name="Tran T."/>
            <person name="Druce J."/>
        </authorList>
    </citation>
    <scope>NUCLEOTIDE SEQUENCE</scope>
    <source>
        <strain evidence="15">UCB-OBI-ISO-001</strain>
        <tissue evidence="15">Gonad</tissue>
    </source>
</reference>
<evidence type="ECO:0000256" key="1">
    <source>
        <dbReference type="ARBA" id="ARBA00002025"/>
    </source>
</evidence>
<keyword evidence="7 14" id="KW-0067">ATP-binding</keyword>
<gene>
    <name evidence="15" type="ORF">OCBIM_22012302mg</name>
</gene>
<evidence type="ECO:0000256" key="6">
    <source>
        <dbReference type="ARBA" id="ARBA00022741"/>
    </source>
</evidence>
<dbReference type="FunFam" id="3.10.290.10:FF:000017">
    <property type="entry name" value="Tyrosine--tRNA ligase"/>
    <property type="match status" value="1"/>
</dbReference>
<dbReference type="GO" id="GO:0003723">
    <property type="term" value="F:RNA binding"/>
    <property type="evidence" value="ECO:0007669"/>
    <property type="project" value="UniProtKB-KW"/>
</dbReference>
<accession>A0A0L8FP17</accession>
<dbReference type="InterPro" id="IPR002305">
    <property type="entry name" value="aa-tRNA-synth_Ic"/>
</dbReference>
<organism evidence="15">
    <name type="scientific">Octopus bimaculoides</name>
    <name type="common">California two-spotted octopus</name>
    <dbReference type="NCBI Taxonomy" id="37653"/>
    <lineage>
        <taxon>Eukaryota</taxon>
        <taxon>Metazoa</taxon>
        <taxon>Spiralia</taxon>
        <taxon>Lophotrochozoa</taxon>
        <taxon>Mollusca</taxon>
        <taxon>Cephalopoda</taxon>
        <taxon>Coleoidea</taxon>
        <taxon>Octopodiformes</taxon>
        <taxon>Octopoda</taxon>
        <taxon>Incirrata</taxon>
        <taxon>Octopodidae</taxon>
        <taxon>Octopus</taxon>
    </lineage>
</organism>
<dbReference type="InterPro" id="IPR036986">
    <property type="entry name" value="S4_RNA-bd_sf"/>
</dbReference>
<dbReference type="AlphaFoldDB" id="A0A0L8FP17"/>
<evidence type="ECO:0000256" key="11">
    <source>
        <dbReference type="ARBA" id="ARBA00023146"/>
    </source>
</evidence>
<dbReference type="Pfam" id="PF00579">
    <property type="entry name" value="tRNA-synt_1b"/>
    <property type="match status" value="1"/>
</dbReference>
<evidence type="ECO:0000256" key="14">
    <source>
        <dbReference type="RuleBase" id="RU361234"/>
    </source>
</evidence>
<keyword evidence="11 14" id="KW-0030">Aminoacyl-tRNA synthetase</keyword>
<dbReference type="KEGG" id="obi:106882089"/>
<dbReference type="GO" id="GO:0006437">
    <property type="term" value="P:tyrosyl-tRNA aminoacylation"/>
    <property type="evidence" value="ECO:0007669"/>
    <property type="project" value="InterPro"/>
</dbReference>
<sequence>MGSTFTWKYLTWSRCIINRRLRNFGKIQRCQNSTTITNKNILQLHERGLFQNVFPPESSPDLMKKLLSGPQCIYCGFDPTASSLHVGNLLAIIALLHSQRVGHQPIAVVGGCTAKIGDPSGRKTDRVPMSSELIEENSSSIKESLQRIFDNHRDFLWKQPNKELPEPLILNNKEWYTNLNVIDFLAKYGRFFRLADMLSKHSVKSRLSSPEGMNFTEFTYQMFQSFDWLTLLKHYNCSIQIGGNDQLGNIVAGYEFIRQTTNEKVFGLTIPLLTSTTGDKLGKSAGNTVWLNADKTSPFDLYQYFLNQPDADVERLLKLYTFLSNEHIENIMKEQRAKPHERIGQRTLAEQVLLLVHDESGLKTAKRWTEAFFTNNTDVLSRLSESEITELFQNAATCRMLLEPGMTVLETCMKANCFDREVDAERIIRAGGVRFNHQRVAEPDMVLQEGQHILSNKLSLIRIGKKNHYIVKWLP</sequence>
<dbReference type="InterPro" id="IPR014729">
    <property type="entry name" value="Rossmann-like_a/b/a_fold"/>
</dbReference>
<keyword evidence="10" id="KW-0496">Mitochondrion</keyword>
<keyword evidence="8 14" id="KW-0648">Protein biosynthesis</keyword>
<proteinExistence type="inferred from homology"/>
<dbReference type="STRING" id="37653.A0A0L8FP17"/>
<keyword evidence="6 14" id="KW-0547">Nucleotide-binding</keyword>
<evidence type="ECO:0000256" key="12">
    <source>
        <dbReference type="ARBA" id="ARBA00048248"/>
    </source>
</evidence>
<dbReference type="PROSITE" id="PS50889">
    <property type="entry name" value="S4"/>
    <property type="match status" value="1"/>
</dbReference>
<comment type="subunit">
    <text evidence="4">Homodimer.</text>
</comment>
<evidence type="ECO:0000256" key="10">
    <source>
        <dbReference type="ARBA" id="ARBA00023128"/>
    </source>
</evidence>
<dbReference type="SUPFAM" id="SSF55174">
    <property type="entry name" value="Alpha-L RNA-binding motif"/>
    <property type="match status" value="1"/>
</dbReference>
<evidence type="ECO:0000256" key="9">
    <source>
        <dbReference type="ARBA" id="ARBA00022946"/>
    </source>
</evidence>
<comment type="subcellular location">
    <subcellularLocation>
        <location evidence="2">Mitochondrion matrix</location>
    </subcellularLocation>
</comment>
<dbReference type="PANTHER" id="PTHR11766">
    <property type="entry name" value="TYROSYL-TRNA SYNTHETASE"/>
    <property type="match status" value="1"/>
</dbReference>
<dbReference type="SUPFAM" id="SSF52374">
    <property type="entry name" value="Nucleotidylyl transferase"/>
    <property type="match status" value="1"/>
</dbReference>
<evidence type="ECO:0000256" key="5">
    <source>
        <dbReference type="ARBA" id="ARBA00022598"/>
    </source>
</evidence>
<dbReference type="InterPro" id="IPR002307">
    <property type="entry name" value="Tyr-tRNA-ligase"/>
</dbReference>
<evidence type="ECO:0000256" key="3">
    <source>
        <dbReference type="ARBA" id="ARBA00005594"/>
    </source>
</evidence>
<comment type="similarity">
    <text evidence="3 14">Belongs to the class-I aminoacyl-tRNA synthetase family.</text>
</comment>
<evidence type="ECO:0000256" key="8">
    <source>
        <dbReference type="ARBA" id="ARBA00022917"/>
    </source>
</evidence>
<dbReference type="CDD" id="cd00805">
    <property type="entry name" value="TyrRS_core"/>
    <property type="match status" value="1"/>
</dbReference>
<dbReference type="GO" id="GO:0005524">
    <property type="term" value="F:ATP binding"/>
    <property type="evidence" value="ECO:0007669"/>
    <property type="project" value="UniProtKB-KW"/>
</dbReference>
<keyword evidence="5 14" id="KW-0436">Ligase</keyword>
<dbReference type="InterPro" id="IPR024088">
    <property type="entry name" value="Tyr-tRNA-ligase_bac-type"/>
</dbReference>
<evidence type="ECO:0000313" key="15">
    <source>
        <dbReference type="EMBL" id="KOF66434.1"/>
    </source>
</evidence>
<keyword evidence="9" id="KW-0809">Transit peptide</keyword>
<dbReference type="EMBL" id="KQ428115">
    <property type="protein sequence ID" value="KOF66434.1"/>
    <property type="molecule type" value="Genomic_DNA"/>
</dbReference>
<keyword evidence="13" id="KW-0694">RNA-binding</keyword>
<evidence type="ECO:0000256" key="2">
    <source>
        <dbReference type="ARBA" id="ARBA00004305"/>
    </source>
</evidence>
<protein>
    <recommendedName>
        <fullName evidence="14">Tyrosine--tRNA ligase</fullName>
        <ecNumber evidence="14">6.1.1.1</ecNumber>
    </recommendedName>
    <alternativeName>
        <fullName evidence="14">Tyrosyl-tRNA synthetase</fullName>
    </alternativeName>
</protein>
<dbReference type="FunFam" id="3.40.50.620:FF:000107">
    <property type="entry name" value="Tyrosine--tRNA ligase"/>
    <property type="match status" value="1"/>
</dbReference>
<dbReference type="EC" id="6.1.1.1" evidence="14"/>
<evidence type="ECO:0000256" key="4">
    <source>
        <dbReference type="ARBA" id="ARBA00011738"/>
    </source>
</evidence>
<dbReference type="HAMAP" id="MF_02006">
    <property type="entry name" value="Tyr_tRNA_synth_type1"/>
    <property type="match status" value="1"/>
</dbReference>
<comment type="catalytic activity">
    <reaction evidence="12 14">
        <text>tRNA(Tyr) + L-tyrosine + ATP = L-tyrosyl-tRNA(Tyr) + AMP + diphosphate + H(+)</text>
        <dbReference type="Rhea" id="RHEA:10220"/>
        <dbReference type="Rhea" id="RHEA-COMP:9706"/>
        <dbReference type="Rhea" id="RHEA-COMP:9707"/>
        <dbReference type="ChEBI" id="CHEBI:15378"/>
        <dbReference type="ChEBI" id="CHEBI:30616"/>
        <dbReference type="ChEBI" id="CHEBI:33019"/>
        <dbReference type="ChEBI" id="CHEBI:58315"/>
        <dbReference type="ChEBI" id="CHEBI:78442"/>
        <dbReference type="ChEBI" id="CHEBI:78536"/>
        <dbReference type="ChEBI" id="CHEBI:456215"/>
        <dbReference type="EC" id="6.1.1.1"/>
    </reaction>
</comment>
<dbReference type="GO" id="GO:0005759">
    <property type="term" value="C:mitochondrial matrix"/>
    <property type="evidence" value="ECO:0007669"/>
    <property type="project" value="UniProtKB-SubCell"/>
</dbReference>
<dbReference type="PRINTS" id="PR01040">
    <property type="entry name" value="TRNASYNTHTYR"/>
</dbReference>
<evidence type="ECO:0000256" key="13">
    <source>
        <dbReference type="PROSITE-ProRule" id="PRU00182"/>
    </source>
</evidence>